<dbReference type="PANTHER" id="PTHR45916:SF1">
    <property type="entry name" value="STRUCTURAL MAINTENANCE OF CHROMOSOMES PROTEIN 5"/>
    <property type="match status" value="1"/>
</dbReference>
<comment type="similarity">
    <text evidence="1">Belongs to the SMC family. SMC5 subfamily.</text>
</comment>
<name>A0AAV1HUJ9_9CHLO</name>
<reference evidence="6 7" key="1">
    <citation type="submission" date="2023-10" db="EMBL/GenBank/DDBJ databases">
        <authorList>
            <person name="Maclean D."/>
            <person name="Macfadyen A."/>
        </authorList>
    </citation>
    <scope>NUCLEOTIDE SEQUENCE [LARGE SCALE GENOMIC DNA]</scope>
</reference>
<sequence>MAELKGNLDDYSRDLNRHQDQAKRLDDAKNVKLRQLEQNNRGITDFTRWLEKSRADGLFRGAVLGPILLEVSVPDAQHAKYAEQQLPNNMWQRFVTLFHEDQDLLRKAAHDRGYRGLFCTNYTGSTTSPLQYPDGTADQYRMLGVTHTLDEVFHAPLVIKKVINDESHITKSFVGSDKCDWKALMADEHRVSNLYTPESCYRKSSSTYNRAAKYKSVIAIREGLKFLGGAQDDKEEREHLQRTIAELRGTVDNIRSEDHAYGKAKEQTSREVADKRTALRRLDNQALERKNRRGKLEAAVKVKEKTLAAQQRKPDPMQGAAALQSNIARLNNQLEMAVKKILAEFEALGEHHRELGCASALLHEIRMQVTALQAGQTGADSAVKQAEKLLTALRGILAMDKEAYGRKKQEALALTGDLDENPSLKADLDALSGDLDELRADVERLHDEAAGIQCANPRVLQEYKERTERIKDLREEFTTASTDLQTLTTAVEEKKDSWLPEVRRMVGIMDEHFRRMLRNMGCNGQVSLYCGCPDFDGCNAFDKYAIHIRVKFRDEEALQLLTANRQSGGERAVCTILYIIALQVTLCFTCHLCFGPAAIPHNAECASWRTPQVAAQPLTLFRLLCGKHADCTFIALQASLKQHLHSLCDTSSASDFACHWRHLEHSQIHKGRVYWLRRVCGGCAACDGDAIPGGRRDQSRHGPDQRAQGLHSDGGRGLPTGDTPVLHVYAQAAARPALHSRCHAHDHLQRHAQRSLDRGL</sequence>
<dbReference type="EMBL" id="CAUYUE010000001">
    <property type="protein sequence ID" value="CAK0737556.1"/>
    <property type="molecule type" value="Genomic_DNA"/>
</dbReference>
<evidence type="ECO:0000256" key="3">
    <source>
        <dbReference type="ARBA" id="ARBA00023054"/>
    </source>
</evidence>
<dbReference type="PANTHER" id="PTHR45916">
    <property type="entry name" value="STRUCTURAL MAINTENANCE OF CHROMOSOMES PROTEIN 5"/>
    <property type="match status" value="1"/>
</dbReference>
<keyword evidence="7" id="KW-1185">Reference proteome</keyword>
<feature type="region of interest" description="Disordered" evidence="5">
    <location>
        <begin position="694"/>
        <end position="717"/>
    </location>
</feature>
<dbReference type="Proteomes" id="UP001314263">
    <property type="component" value="Unassembled WGS sequence"/>
</dbReference>
<dbReference type="SUPFAM" id="SSF52540">
    <property type="entry name" value="P-loop containing nucleoside triphosphate hydrolases"/>
    <property type="match status" value="1"/>
</dbReference>
<comment type="caution">
    <text evidence="6">The sequence shown here is derived from an EMBL/GenBank/DDBJ whole genome shotgun (WGS) entry which is preliminary data.</text>
</comment>
<dbReference type="GO" id="GO:0003697">
    <property type="term" value="F:single-stranded DNA binding"/>
    <property type="evidence" value="ECO:0007669"/>
    <property type="project" value="TreeGrafter"/>
</dbReference>
<feature type="region of interest" description="Disordered" evidence="5">
    <location>
        <begin position="1"/>
        <end position="23"/>
    </location>
</feature>
<feature type="coiled-coil region" evidence="4">
    <location>
        <begin position="421"/>
        <end position="455"/>
    </location>
</feature>
<dbReference type="GO" id="GO:0000724">
    <property type="term" value="P:double-strand break repair via homologous recombination"/>
    <property type="evidence" value="ECO:0007669"/>
    <property type="project" value="TreeGrafter"/>
</dbReference>
<evidence type="ECO:0000256" key="5">
    <source>
        <dbReference type="SAM" id="MobiDB-lite"/>
    </source>
</evidence>
<accession>A0AAV1HUJ9</accession>
<evidence type="ECO:0000313" key="7">
    <source>
        <dbReference type="Proteomes" id="UP001314263"/>
    </source>
</evidence>
<feature type="coiled-coil region" evidence="4">
    <location>
        <begin position="230"/>
        <end position="285"/>
    </location>
</feature>
<keyword evidence="3 4" id="KW-0175">Coiled coil</keyword>
<organism evidence="6 7">
    <name type="scientific">Coccomyxa viridis</name>
    <dbReference type="NCBI Taxonomy" id="1274662"/>
    <lineage>
        <taxon>Eukaryota</taxon>
        <taxon>Viridiplantae</taxon>
        <taxon>Chlorophyta</taxon>
        <taxon>core chlorophytes</taxon>
        <taxon>Trebouxiophyceae</taxon>
        <taxon>Trebouxiophyceae incertae sedis</taxon>
        <taxon>Coccomyxaceae</taxon>
        <taxon>Coccomyxa</taxon>
    </lineage>
</organism>
<dbReference type="InterPro" id="IPR027417">
    <property type="entry name" value="P-loop_NTPase"/>
</dbReference>
<evidence type="ECO:0000256" key="2">
    <source>
        <dbReference type="ARBA" id="ARBA00018687"/>
    </source>
</evidence>
<evidence type="ECO:0000256" key="1">
    <source>
        <dbReference type="ARBA" id="ARBA00010171"/>
    </source>
</evidence>
<feature type="compositionally biased region" description="Basic and acidic residues" evidence="5">
    <location>
        <begin position="694"/>
        <end position="704"/>
    </location>
</feature>
<dbReference type="GO" id="GO:0030915">
    <property type="term" value="C:Smc5-Smc6 complex"/>
    <property type="evidence" value="ECO:0007669"/>
    <property type="project" value="TreeGrafter"/>
</dbReference>
<protein>
    <recommendedName>
        <fullName evidence="2">Structural maintenance of chromosomes protein 5</fullName>
    </recommendedName>
</protein>
<dbReference type="Gene3D" id="3.40.50.300">
    <property type="entry name" value="P-loop containing nucleotide triphosphate hydrolases"/>
    <property type="match status" value="1"/>
</dbReference>
<evidence type="ECO:0000313" key="6">
    <source>
        <dbReference type="EMBL" id="CAK0737556.1"/>
    </source>
</evidence>
<gene>
    <name evidence="6" type="ORF">CVIRNUC_000932</name>
</gene>
<dbReference type="GO" id="GO:0005634">
    <property type="term" value="C:nucleus"/>
    <property type="evidence" value="ECO:0007669"/>
    <property type="project" value="TreeGrafter"/>
</dbReference>
<proteinExistence type="inferred from homology"/>
<dbReference type="AlphaFoldDB" id="A0AAV1HUJ9"/>
<evidence type="ECO:0000256" key="4">
    <source>
        <dbReference type="SAM" id="Coils"/>
    </source>
</evidence>